<feature type="transmembrane region" description="Helical" evidence="10">
    <location>
        <begin position="178"/>
        <end position="196"/>
    </location>
</feature>
<evidence type="ECO:0000313" key="13">
    <source>
        <dbReference type="EMBL" id="EUD10782.1"/>
    </source>
</evidence>
<evidence type="ECO:0000256" key="1">
    <source>
        <dbReference type="ARBA" id="ARBA00004429"/>
    </source>
</evidence>
<evidence type="ECO:0000256" key="8">
    <source>
        <dbReference type="RuleBase" id="RU003793"/>
    </source>
</evidence>
<dbReference type="GO" id="GO:0006465">
    <property type="term" value="P:signal peptide processing"/>
    <property type="evidence" value="ECO:0007669"/>
    <property type="project" value="TreeGrafter"/>
</dbReference>
<comment type="caution">
    <text evidence="13">The sequence shown here is derived from an EMBL/GenBank/DDBJ whole genome shotgun (WGS) entry which is preliminary data.</text>
</comment>
<organism evidence="13 14">
    <name type="scientific">Providencia alcalifaciens 205/92</name>
    <dbReference type="NCBI Taxonomy" id="1256988"/>
    <lineage>
        <taxon>Bacteria</taxon>
        <taxon>Pseudomonadati</taxon>
        <taxon>Pseudomonadota</taxon>
        <taxon>Gammaproteobacteria</taxon>
        <taxon>Enterobacterales</taxon>
        <taxon>Morganellaceae</taxon>
        <taxon>Providencia</taxon>
    </lineage>
</organism>
<evidence type="ECO:0000256" key="3">
    <source>
        <dbReference type="ARBA" id="ARBA00022475"/>
    </source>
</evidence>
<feature type="transmembrane region" description="Helical" evidence="10">
    <location>
        <begin position="208"/>
        <end position="239"/>
    </location>
</feature>
<protein>
    <recommendedName>
        <fullName evidence="9">Prepilin leader peptidase/N-methyltransferase</fullName>
        <ecNumber evidence="9">2.1.1.-</ecNumber>
        <ecNumber evidence="9">3.4.23.43</ecNumber>
    </recommendedName>
</protein>
<evidence type="ECO:0000256" key="6">
    <source>
        <dbReference type="ARBA" id="ARBA00022989"/>
    </source>
</evidence>
<evidence type="ECO:0000256" key="5">
    <source>
        <dbReference type="ARBA" id="ARBA00022692"/>
    </source>
</evidence>
<comment type="function">
    <text evidence="9">Plays an essential role in type IV pili and type II pseudopili formation by proteolytically removing the leader sequence from substrate proteins and subsequently monomethylating the alpha-amino group of the newly exposed N-terminal phenylalanine.</text>
</comment>
<feature type="transmembrane region" description="Helical" evidence="10">
    <location>
        <begin position="251"/>
        <end position="267"/>
    </location>
</feature>
<evidence type="ECO:0000256" key="9">
    <source>
        <dbReference type="RuleBase" id="RU003794"/>
    </source>
</evidence>
<dbReference type="GO" id="GO:0005886">
    <property type="term" value="C:plasma membrane"/>
    <property type="evidence" value="ECO:0007669"/>
    <property type="project" value="UniProtKB-SubCell"/>
</dbReference>
<keyword evidence="9" id="KW-0489">Methyltransferase</keyword>
<accession>A0AAV3M4N0</accession>
<dbReference type="EMBL" id="JALD01000048">
    <property type="protein sequence ID" value="EUD10782.1"/>
    <property type="molecule type" value="Genomic_DNA"/>
</dbReference>
<comment type="catalytic activity">
    <reaction evidence="9">
        <text>Typically cleaves a -Gly-|-Phe- bond to release an N-terminal, basic peptide of 5-8 residues from type IV prepilin, and then N-methylates the new N-terminal amino group, the methyl donor being S-adenosyl-L-methionine.</text>
        <dbReference type="EC" id="3.4.23.43"/>
    </reaction>
</comment>
<evidence type="ECO:0000313" key="14">
    <source>
        <dbReference type="Proteomes" id="UP000022311"/>
    </source>
</evidence>
<dbReference type="GO" id="GO:0004190">
    <property type="term" value="F:aspartic-type endopeptidase activity"/>
    <property type="evidence" value="ECO:0007669"/>
    <property type="project" value="UniProtKB-EC"/>
</dbReference>
<name>A0AAV3M4N0_9GAMM</name>
<dbReference type="RefSeq" id="WP_071992495.1">
    <property type="nucleotide sequence ID" value="NZ_JALD01000048.1"/>
</dbReference>
<evidence type="ECO:0000256" key="10">
    <source>
        <dbReference type="SAM" id="Phobius"/>
    </source>
</evidence>
<dbReference type="EC" id="3.4.23.43" evidence="9"/>
<keyword evidence="9" id="KW-0645">Protease</keyword>
<comment type="similarity">
    <text evidence="2 8">Belongs to the peptidase A24 family.</text>
</comment>
<dbReference type="PANTHER" id="PTHR30487">
    <property type="entry name" value="TYPE 4 PREPILIN-LIKE PROTEINS LEADER PEPTIDE-PROCESSING ENZYME"/>
    <property type="match status" value="1"/>
</dbReference>
<feature type="domain" description="Prepilin peptidase A24 N-terminal" evidence="12">
    <location>
        <begin position="20"/>
        <end position="115"/>
    </location>
</feature>
<dbReference type="GO" id="GO:0008168">
    <property type="term" value="F:methyltransferase activity"/>
    <property type="evidence" value="ECO:0007669"/>
    <property type="project" value="UniProtKB-KW"/>
</dbReference>
<gene>
    <name evidence="13" type="ORF">HMPREF1563_0197</name>
</gene>
<keyword evidence="3" id="KW-1003">Cell membrane</keyword>
<dbReference type="Pfam" id="PF01478">
    <property type="entry name" value="Peptidase_A24"/>
    <property type="match status" value="1"/>
</dbReference>
<dbReference type="AlphaFoldDB" id="A0AAV3M4N0"/>
<evidence type="ECO:0000256" key="7">
    <source>
        <dbReference type="ARBA" id="ARBA00023136"/>
    </source>
</evidence>
<dbReference type="Gene3D" id="1.20.120.1220">
    <property type="match status" value="1"/>
</dbReference>
<dbReference type="PANTHER" id="PTHR30487:SF0">
    <property type="entry name" value="PREPILIN LEADER PEPTIDASE_N-METHYLTRANSFERASE-RELATED"/>
    <property type="match status" value="1"/>
</dbReference>
<proteinExistence type="inferred from homology"/>
<dbReference type="InterPro" id="IPR010627">
    <property type="entry name" value="Prepilin_pept_A24_N"/>
</dbReference>
<dbReference type="Proteomes" id="UP000022311">
    <property type="component" value="Unassembled WGS sequence"/>
</dbReference>
<reference evidence="13 14" key="1">
    <citation type="submission" date="2014-01" db="EMBL/GenBank/DDBJ databases">
        <authorList>
            <person name="Durkin A.S."/>
            <person name="McCorrison J."/>
            <person name="Torralba M."/>
            <person name="Gillis M."/>
            <person name="Haft D.H."/>
            <person name="Methe B."/>
            <person name="Sutton G."/>
            <person name="Nelson K.E."/>
        </authorList>
    </citation>
    <scope>NUCLEOTIDE SEQUENCE [LARGE SCALE GENOMIC DNA]</scope>
    <source>
        <strain evidence="13 14">205/92</strain>
    </source>
</reference>
<keyword evidence="9" id="KW-0808">Transferase</keyword>
<sequence length="269" mass="30452">MFINELHSSFSLHPYISIIGGLIIGGFLNIIIWLYPKKLQQHSETNNSSNAKQILKYVQSIHLCPDCNRKIRRYNNIPLLSCLISKGAYCNCQPPINHRYLLIEVITSILFLSSTLIWSKNYYSLAVIYLVILSITTITLDLNYKKLPYSFTQNILWSGIIFSWIGVSPISLPSAINGVTVGLISFYILRAIASFLMRRQIFRMNDIILFAGLGAWVGVFSLPYIVLMAAILGILYIMITNKILPKITLDPYLNIAGIIIVYIQGILPF</sequence>
<keyword evidence="7 10" id="KW-0472">Membrane</keyword>
<feature type="domain" description="Prepilin type IV endopeptidase peptidase" evidence="11">
    <location>
        <begin position="129"/>
        <end position="237"/>
    </location>
</feature>
<dbReference type="EC" id="2.1.1.-" evidence="9"/>
<keyword evidence="5 9" id="KW-0812">Transmembrane</keyword>
<comment type="subcellular location">
    <subcellularLocation>
        <location evidence="1">Cell inner membrane</location>
        <topology evidence="1">Multi-pass membrane protein</topology>
    </subcellularLocation>
    <subcellularLocation>
        <location evidence="9">Cell membrane</location>
        <topology evidence="9">Multi-pass membrane protein</topology>
    </subcellularLocation>
</comment>
<dbReference type="GO" id="GO:0032259">
    <property type="term" value="P:methylation"/>
    <property type="evidence" value="ECO:0007669"/>
    <property type="project" value="UniProtKB-KW"/>
</dbReference>
<keyword evidence="6 10" id="KW-1133">Transmembrane helix</keyword>
<dbReference type="InterPro" id="IPR050882">
    <property type="entry name" value="Prepilin_peptidase/N-MTase"/>
</dbReference>
<evidence type="ECO:0000256" key="2">
    <source>
        <dbReference type="ARBA" id="ARBA00005801"/>
    </source>
</evidence>
<feature type="transmembrane region" description="Helical" evidence="10">
    <location>
        <begin position="124"/>
        <end position="142"/>
    </location>
</feature>
<dbReference type="InterPro" id="IPR000045">
    <property type="entry name" value="Prepilin_IV_endopep_pep"/>
</dbReference>
<evidence type="ECO:0000256" key="4">
    <source>
        <dbReference type="ARBA" id="ARBA00022519"/>
    </source>
</evidence>
<feature type="transmembrane region" description="Helical" evidence="10">
    <location>
        <begin position="12"/>
        <end position="35"/>
    </location>
</feature>
<evidence type="ECO:0000259" key="11">
    <source>
        <dbReference type="Pfam" id="PF01478"/>
    </source>
</evidence>
<dbReference type="Pfam" id="PF06750">
    <property type="entry name" value="A24_N_bact"/>
    <property type="match status" value="1"/>
</dbReference>
<keyword evidence="4" id="KW-0997">Cell inner membrane</keyword>
<keyword evidence="9" id="KW-0378">Hydrolase</keyword>
<keyword evidence="9" id="KW-0511">Multifunctional enzyme</keyword>
<dbReference type="InterPro" id="IPR014032">
    <property type="entry name" value="Peptidase_A24A_bac"/>
</dbReference>
<evidence type="ECO:0000259" key="12">
    <source>
        <dbReference type="Pfam" id="PF06750"/>
    </source>
</evidence>
<dbReference type="PRINTS" id="PR00864">
    <property type="entry name" value="PREPILNPTASE"/>
</dbReference>